<feature type="chain" id="PRO_5012681124" evidence="1">
    <location>
        <begin position="21"/>
        <end position="81"/>
    </location>
</feature>
<dbReference type="AlphaFoldDB" id="A0A1N6D4V4"/>
<dbReference type="STRING" id="536979.SAMN04488055_0272"/>
<dbReference type="InterPro" id="IPR045391">
    <property type="entry name" value="DUF6520"/>
</dbReference>
<gene>
    <name evidence="2" type="ORF">SAMN04488055_0272</name>
</gene>
<dbReference type="Proteomes" id="UP000185003">
    <property type="component" value="Unassembled WGS sequence"/>
</dbReference>
<keyword evidence="1" id="KW-0732">Signal</keyword>
<reference evidence="3" key="1">
    <citation type="submission" date="2016-11" db="EMBL/GenBank/DDBJ databases">
        <authorList>
            <person name="Varghese N."/>
            <person name="Submissions S."/>
        </authorList>
    </citation>
    <scope>NUCLEOTIDE SEQUENCE [LARGE SCALE GENOMIC DNA]</scope>
    <source>
        <strain evidence="3">DSM 24787</strain>
    </source>
</reference>
<organism evidence="2 3">
    <name type="scientific">Chitinophaga niabensis</name>
    <dbReference type="NCBI Taxonomy" id="536979"/>
    <lineage>
        <taxon>Bacteria</taxon>
        <taxon>Pseudomonadati</taxon>
        <taxon>Bacteroidota</taxon>
        <taxon>Chitinophagia</taxon>
        <taxon>Chitinophagales</taxon>
        <taxon>Chitinophagaceae</taxon>
        <taxon>Chitinophaga</taxon>
    </lineage>
</organism>
<feature type="signal peptide" evidence="1">
    <location>
        <begin position="1"/>
        <end position="20"/>
    </location>
</feature>
<keyword evidence="3" id="KW-1185">Reference proteome</keyword>
<dbReference type="Pfam" id="PF20130">
    <property type="entry name" value="DUF6520"/>
    <property type="match status" value="1"/>
</dbReference>
<accession>A0A1N6D4V4</accession>
<protein>
    <submittedName>
        <fullName evidence="2">Uncharacterized protein</fullName>
    </submittedName>
</protein>
<dbReference type="RefSeq" id="WP_074237382.1">
    <property type="nucleotide sequence ID" value="NZ_FSRA01000001.1"/>
</dbReference>
<evidence type="ECO:0000313" key="2">
    <source>
        <dbReference type="EMBL" id="SIN65821.1"/>
    </source>
</evidence>
<evidence type="ECO:0000313" key="3">
    <source>
        <dbReference type="Proteomes" id="UP000185003"/>
    </source>
</evidence>
<dbReference type="EMBL" id="FSRA01000001">
    <property type="protein sequence ID" value="SIN65821.1"/>
    <property type="molecule type" value="Genomic_DNA"/>
</dbReference>
<name>A0A1N6D4V4_9BACT</name>
<sequence>MKKITLSVLAAFFAICSAFAGSVAQAGYYIWNHSTQSFTKLSQPPSQDWIDQNCVADDLDCYYGLDETGTIKEVIRFRPNI</sequence>
<evidence type="ECO:0000256" key="1">
    <source>
        <dbReference type="SAM" id="SignalP"/>
    </source>
</evidence>
<proteinExistence type="predicted"/>